<dbReference type="PROSITE" id="PS51257">
    <property type="entry name" value="PROKAR_LIPOPROTEIN"/>
    <property type="match status" value="1"/>
</dbReference>
<dbReference type="RefSeq" id="WP_210811536.1">
    <property type="nucleotide sequence ID" value="NZ_JAGQDG010000010.1"/>
</dbReference>
<reference evidence="1 2" key="1">
    <citation type="submission" date="2021-04" db="EMBL/GenBank/DDBJ databases">
        <title>The genome sequence of type strain Ideonella paludis KCTC 32238.</title>
        <authorList>
            <person name="Liu Y."/>
        </authorList>
    </citation>
    <scope>NUCLEOTIDE SEQUENCE [LARGE SCALE GENOMIC DNA]</scope>
    <source>
        <strain evidence="1 2">KCTC 32238</strain>
    </source>
</reference>
<accession>A0ABS5E348</accession>
<comment type="caution">
    <text evidence="1">The sequence shown here is derived from an EMBL/GenBank/DDBJ whole genome shotgun (WGS) entry which is preliminary data.</text>
</comment>
<dbReference type="Proteomes" id="UP000672097">
    <property type="component" value="Unassembled WGS sequence"/>
</dbReference>
<gene>
    <name evidence="1" type="ORF">KAK11_20995</name>
</gene>
<protein>
    <submittedName>
        <fullName evidence="1">Uncharacterized protein</fullName>
    </submittedName>
</protein>
<keyword evidence="2" id="KW-1185">Reference proteome</keyword>
<evidence type="ECO:0000313" key="2">
    <source>
        <dbReference type="Proteomes" id="UP000672097"/>
    </source>
</evidence>
<sequence length="151" mass="16462">MQLKPLLYLHLGLTLACAALVGGAAWAETQSRQRHAQLALSLREVEAEVAQLALAREATEAEQALVEGSRQAGLFYGDYSDRQLDIANRPMPRERINQTLRDNLTGTDSFFLVESFSVESGSVSDGLFSKVPAGSSALPVLTLKGRQVFRK</sequence>
<organism evidence="1 2">
    <name type="scientific">Ideonella paludis</name>
    <dbReference type="NCBI Taxonomy" id="1233411"/>
    <lineage>
        <taxon>Bacteria</taxon>
        <taxon>Pseudomonadati</taxon>
        <taxon>Pseudomonadota</taxon>
        <taxon>Betaproteobacteria</taxon>
        <taxon>Burkholderiales</taxon>
        <taxon>Sphaerotilaceae</taxon>
        <taxon>Ideonella</taxon>
    </lineage>
</organism>
<dbReference type="EMBL" id="JAGQDG010000010">
    <property type="protein sequence ID" value="MBQ0937813.1"/>
    <property type="molecule type" value="Genomic_DNA"/>
</dbReference>
<name>A0ABS5E348_9BURK</name>
<evidence type="ECO:0000313" key="1">
    <source>
        <dbReference type="EMBL" id="MBQ0937813.1"/>
    </source>
</evidence>
<proteinExistence type="predicted"/>